<dbReference type="InterPro" id="IPR013525">
    <property type="entry name" value="ABC2_TM"/>
</dbReference>
<name>A0A4S8F6X6_9BURK</name>
<evidence type="ECO:0000256" key="1">
    <source>
        <dbReference type="ARBA" id="ARBA00004651"/>
    </source>
</evidence>
<keyword evidence="3 11" id="KW-0813">Transport</keyword>
<keyword evidence="9" id="KW-0625">Polysaccharide transport</keyword>
<keyword evidence="6 11" id="KW-0812">Transmembrane</keyword>
<feature type="transmembrane region" description="Helical" evidence="11">
    <location>
        <begin position="190"/>
        <end position="207"/>
    </location>
</feature>
<organism evidence="13 14">
    <name type="scientific">Lampropedia puyangensis</name>
    <dbReference type="NCBI Taxonomy" id="1330072"/>
    <lineage>
        <taxon>Bacteria</taxon>
        <taxon>Pseudomonadati</taxon>
        <taxon>Pseudomonadota</taxon>
        <taxon>Betaproteobacteria</taxon>
        <taxon>Burkholderiales</taxon>
        <taxon>Comamonadaceae</taxon>
        <taxon>Lampropedia</taxon>
    </lineage>
</organism>
<dbReference type="PIRSF" id="PIRSF006648">
    <property type="entry name" value="DrrB"/>
    <property type="match status" value="1"/>
</dbReference>
<keyword evidence="10 11" id="KW-0472">Membrane</keyword>
<evidence type="ECO:0000256" key="3">
    <source>
        <dbReference type="ARBA" id="ARBA00022448"/>
    </source>
</evidence>
<dbReference type="EMBL" id="STFG01000005">
    <property type="protein sequence ID" value="THU02827.1"/>
    <property type="molecule type" value="Genomic_DNA"/>
</dbReference>
<evidence type="ECO:0000256" key="8">
    <source>
        <dbReference type="ARBA" id="ARBA00022989"/>
    </source>
</evidence>
<proteinExistence type="inferred from homology"/>
<feature type="transmembrane region" description="Helical" evidence="11">
    <location>
        <begin position="79"/>
        <end position="96"/>
    </location>
</feature>
<feature type="domain" description="ABC transmembrane type-2" evidence="12">
    <location>
        <begin position="43"/>
        <end position="268"/>
    </location>
</feature>
<feature type="transmembrane region" description="Helical" evidence="11">
    <location>
        <begin position="45"/>
        <end position="67"/>
    </location>
</feature>
<comment type="similarity">
    <text evidence="2 11">Belongs to the ABC-2 integral membrane protein family.</text>
</comment>
<evidence type="ECO:0000256" key="7">
    <source>
        <dbReference type="ARBA" id="ARBA00022903"/>
    </source>
</evidence>
<dbReference type="PRINTS" id="PR00164">
    <property type="entry name" value="ABC2TRNSPORT"/>
</dbReference>
<dbReference type="RefSeq" id="WP_136573027.1">
    <property type="nucleotide sequence ID" value="NZ_STFG01000005.1"/>
</dbReference>
<evidence type="ECO:0000256" key="9">
    <source>
        <dbReference type="ARBA" id="ARBA00023047"/>
    </source>
</evidence>
<dbReference type="PROSITE" id="PS51012">
    <property type="entry name" value="ABC_TM2"/>
    <property type="match status" value="1"/>
</dbReference>
<sequence>MTITSDRNSMSPLAIARAIRNNGSLINELIQRDIVGRYRGSFMGLLWSFFNPILMLLVYTFVFGIVFNSRWPGGTGSKSEFALVLFSGLMIFNFFSECINRAPGLIVGNVGYVKKIIFPLEILPVVAMGAAFFHFCISFIVWLLFYITFFGFPQSTLLLLPVVLLPLPFVILGLSWFLASLGVYLRDTGHIIGVILMVMMFMTPIFYPISALPEKYRPLLRLNPLATLIEQAQSVMIWGRTVDWSVWGLTLMASLMIAFLGFAWFQKTRSGFSDVL</sequence>
<evidence type="ECO:0000256" key="2">
    <source>
        <dbReference type="ARBA" id="ARBA00007783"/>
    </source>
</evidence>
<dbReference type="InterPro" id="IPR000412">
    <property type="entry name" value="ABC_2_transport"/>
</dbReference>
<keyword evidence="7" id="KW-0972">Capsule biogenesis/degradation</keyword>
<evidence type="ECO:0000313" key="14">
    <source>
        <dbReference type="Proteomes" id="UP000308917"/>
    </source>
</evidence>
<evidence type="ECO:0000259" key="12">
    <source>
        <dbReference type="PROSITE" id="PS51012"/>
    </source>
</evidence>
<accession>A0A4S8F6X6</accession>
<keyword evidence="14" id="KW-1185">Reference proteome</keyword>
<comment type="caution">
    <text evidence="13">The sequence shown here is derived from an EMBL/GenBank/DDBJ whole genome shotgun (WGS) entry which is preliminary data.</text>
</comment>
<dbReference type="GO" id="GO:0043190">
    <property type="term" value="C:ATP-binding cassette (ABC) transporter complex"/>
    <property type="evidence" value="ECO:0007669"/>
    <property type="project" value="InterPro"/>
</dbReference>
<evidence type="ECO:0000256" key="5">
    <source>
        <dbReference type="ARBA" id="ARBA00022597"/>
    </source>
</evidence>
<dbReference type="AlphaFoldDB" id="A0A4S8F6X6"/>
<evidence type="ECO:0000313" key="13">
    <source>
        <dbReference type="EMBL" id="THU02827.1"/>
    </source>
</evidence>
<evidence type="ECO:0000256" key="4">
    <source>
        <dbReference type="ARBA" id="ARBA00022475"/>
    </source>
</evidence>
<reference evidence="13 14" key="1">
    <citation type="journal article" date="2015" name="Antonie Van Leeuwenhoek">
        <title>Lampropedia puyangensis sp. nov., isolated from symptomatic bark of Populus ? euramericana canker and emended description of Lampropedia hyalina (Ehrenberg 1832) Lee et al. 2004.</title>
        <authorList>
            <person name="Li Y."/>
            <person name="Wang T."/>
            <person name="Piao C.G."/>
            <person name="Wang L.F."/>
            <person name="Tian G.Z."/>
            <person name="Zhu T.H."/>
            <person name="Guo M.W."/>
        </authorList>
    </citation>
    <scope>NUCLEOTIDE SEQUENCE [LARGE SCALE GENOMIC DNA]</scope>
    <source>
        <strain evidence="13 14">2-bin</strain>
    </source>
</reference>
<feature type="transmembrane region" description="Helical" evidence="11">
    <location>
        <begin position="157"/>
        <end position="178"/>
    </location>
</feature>
<evidence type="ECO:0000256" key="11">
    <source>
        <dbReference type="RuleBase" id="RU361157"/>
    </source>
</evidence>
<dbReference type="OrthoDB" id="9786910at2"/>
<evidence type="ECO:0000256" key="10">
    <source>
        <dbReference type="ARBA" id="ARBA00023136"/>
    </source>
</evidence>
<comment type="subcellular location">
    <subcellularLocation>
        <location evidence="11">Cell inner membrane</location>
        <topology evidence="11">Multi-pass membrane protein</topology>
    </subcellularLocation>
    <subcellularLocation>
        <location evidence="1">Cell membrane</location>
        <topology evidence="1">Multi-pass membrane protein</topology>
    </subcellularLocation>
</comment>
<feature type="transmembrane region" description="Helical" evidence="11">
    <location>
        <begin position="244"/>
        <end position="265"/>
    </location>
</feature>
<dbReference type="PANTHER" id="PTHR30413:SF10">
    <property type="entry name" value="CAPSULE POLYSACCHARIDE EXPORT INNER-MEMBRANE PROTEIN CTRC"/>
    <property type="match status" value="1"/>
</dbReference>
<keyword evidence="4 11" id="KW-1003">Cell membrane</keyword>
<keyword evidence="8 11" id="KW-1133">Transmembrane helix</keyword>
<gene>
    <name evidence="13" type="ORF">E9531_06930</name>
</gene>
<evidence type="ECO:0000256" key="6">
    <source>
        <dbReference type="ARBA" id="ARBA00022692"/>
    </source>
</evidence>
<dbReference type="InterPro" id="IPR047817">
    <property type="entry name" value="ABC2_TM_bact-type"/>
</dbReference>
<dbReference type="GO" id="GO:0015774">
    <property type="term" value="P:polysaccharide transport"/>
    <property type="evidence" value="ECO:0007669"/>
    <property type="project" value="UniProtKB-KW"/>
</dbReference>
<keyword evidence="5" id="KW-0762">Sugar transport</keyword>
<dbReference type="GO" id="GO:0140359">
    <property type="term" value="F:ABC-type transporter activity"/>
    <property type="evidence" value="ECO:0007669"/>
    <property type="project" value="InterPro"/>
</dbReference>
<protein>
    <recommendedName>
        <fullName evidence="11">Transport permease protein</fullName>
    </recommendedName>
</protein>
<feature type="transmembrane region" description="Helical" evidence="11">
    <location>
        <begin position="116"/>
        <end position="145"/>
    </location>
</feature>
<dbReference type="Pfam" id="PF01061">
    <property type="entry name" value="ABC2_membrane"/>
    <property type="match status" value="1"/>
</dbReference>
<dbReference type="GO" id="GO:0015920">
    <property type="term" value="P:lipopolysaccharide transport"/>
    <property type="evidence" value="ECO:0007669"/>
    <property type="project" value="TreeGrafter"/>
</dbReference>
<dbReference type="Proteomes" id="UP000308917">
    <property type="component" value="Unassembled WGS sequence"/>
</dbReference>
<dbReference type="PANTHER" id="PTHR30413">
    <property type="entry name" value="INNER MEMBRANE TRANSPORT PERMEASE"/>
    <property type="match status" value="1"/>
</dbReference>